<feature type="compositionally biased region" description="Polar residues" evidence="1">
    <location>
        <begin position="34"/>
        <end position="64"/>
    </location>
</feature>
<dbReference type="GeneID" id="111157735"/>
<dbReference type="KEGG" id="elk:111157735"/>
<feature type="compositionally biased region" description="Basic and acidic residues" evidence="1">
    <location>
        <begin position="235"/>
        <end position="244"/>
    </location>
</feature>
<feature type="compositionally biased region" description="Pro residues" evidence="1">
    <location>
        <begin position="120"/>
        <end position="132"/>
    </location>
</feature>
<name>A0A2Y9KUY0_ENHLU</name>
<feature type="compositionally biased region" description="Low complexity" evidence="1">
    <location>
        <begin position="82"/>
        <end position="93"/>
    </location>
</feature>
<dbReference type="RefSeq" id="XP_022375084.1">
    <property type="nucleotide sequence ID" value="XM_022519376.1"/>
</dbReference>
<evidence type="ECO:0000313" key="2">
    <source>
        <dbReference type="Proteomes" id="UP000248482"/>
    </source>
</evidence>
<evidence type="ECO:0000256" key="1">
    <source>
        <dbReference type="SAM" id="MobiDB-lite"/>
    </source>
</evidence>
<evidence type="ECO:0000313" key="3">
    <source>
        <dbReference type="RefSeq" id="XP_022375084.1"/>
    </source>
</evidence>
<accession>A0A2Y9KUY0</accession>
<dbReference type="STRING" id="391180.A0A2Y9KUY0"/>
<sequence>MPRGGRLRLARTVRAVPGNPRKETCGSVRPSVGTEHTQGRSFSQPPTTLQPLFHTQTSPLSSRPLSAPGARQHPIPRRAPGRSRPGPSGRGPSTARCPRSTASHAAGLPASLGTARPRLRPPGPASPPPPRTAPEKPEGAHGSRRCSPEPPRPLSAQVPGSSLPAEPRPGTRAPDSPPQARPARAGWAPGSPRGSPAGAPGGPAASEGPRAAARACAVGDGALRRPPGALSQRWTEGKQERFLQ</sequence>
<organism evidence="2 3">
    <name type="scientific">Enhydra lutris kenyoni</name>
    <name type="common">northern sea otter</name>
    <dbReference type="NCBI Taxonomy" id="391180"/>
    <lineage>
        <taxon>Eukaryota</taxon>
        <taxon>Metazoa</taxon>
        <taxon>Chordata</taxon>
        <taxon>Craniata</taxon>
        <taxon>Vertebrata</taxon>
        <taxon>Euteleostomi</taxon>
        <taxon>Mammalia</taxon>
        <taxon>Eutheria</taxon>
        <taxon>Laurasiatheria</taxon>
        <taxon>Carnivora</taxon>
        <taxon>Caniformia</taxon>
        <taxon>Musteloidea</taxon>
        <taxon>Mustelidae</taxon>
        <taxon>Lutrinae</taxon>
        <taxon>Enhydra</taxon>
    </lineage>
</organism>
<keyword evidence="2" id="KW-1185">Reference proteome</keyword>
<feature type="compositionally biased region" description="Basic residues" evidence="1">
    <location>
        <begin position="1"/>
        <end position="11"/>
    </location>
</feature>
<feature type="compositionally biased region" description="Low complexity" evidence="1">
    <location>
        <begin position="185"/>
        <end position="221"/>
    </location>
</feature>
<dbReference type="Proteomes" id="UP000248482">
    <property type="component" value="Unplaced"/>
</dbReference>
<dbReference type="AlphaFoldDB" id="A0A2Y9KUY0"/>
<gene>
    <name evidence="3" type="primary">LOC111157735</name>
</gene>
<protein>
    <submittedName>
        <fullName evidence="3">Vegetative cell wall protein gp1-like</fullName>
    </submittedName>
</protein>
<proteinExistence type="predicted"/>
<feature type="region of interest" description="Disordered" evidence="1">
    <location>
        <begin position="1"/>
        <end position="244"/>
    </location>
</feature>
<reference evidence="3" key="1">
    <citation type="submission" date="2025-08" db="UniProtKB">
        <authorList>
            <consortium name="RefSeq"/>
        </authorList>
    </citation>
    <scope>IDENTIFICATION</scope>
    <source>
        <tissue evidence="3">Blood</tissue>
    </source>
</reference>